<protein>
    <recommendedName>
        <fullName evidence="4">Aerotolerance regulator N-terminal domain-containing protein</fullName>
    </recommendedName>
</protein>
<proteinExistence type="predicted"/>
<evidence type="ECO:0000313" key="2">
    <source>
        <dbReference type="EMBL" id="MFC3811068.1"/>
    </source>
</evidence>
<evidence type="ECO:0000313" key="3">
    <source>
        <dbReference type="Proteomes" id="UP001595616"/>
    </source>
</evidence>
<sequence length="537" mass="60750">MSKLQNISFLGTIQLILLGLLSASLVYYFWNKKDQKRKGLKIALHVLLILSLLNLLFPFSWYVEAKSGKIIVSKENVPTEVIIRISDSLKTKAIFTESEIKSRIKENADWLKNIGEVYVVGNDFETKYLSDLVPNGVSFIPYFEKDSIQNLKYPAVAQQGETVEVWGKIANIGTLTAKSVNTTLDSIQTNGNVFRLSFPLLGIGRNKFELFFNQMPIETLEIFSFRPKPLNVLMLLDNPDFESKTLANWFAKNGHTVEIKTQVAKDIKSSTKINKPAADFDLLVIHPSDLRNAITKSFSNQNKSVLVMGLNNPAEDLPNINKNLGTAFSIKKISSESEIETNEGALAFPYLFDKNNRVKTLSGDIMAAENQKIGVSLYSETYPLYLSGDSLGYANIWQKIIRQIYPSQKDIYDIKAPIIKGLSQKITLSNATKSVDKLVTPTKDTLLFTQSEFNESTFEGSLSFQKQGWQKLNDSLEVFVTDKKDYAEAKRTSEYVNSFAETLTGSKAERIEKEISLWWRFAFAIFIFGFIWLEQKL</sequence>
<feature type="transmembrane region" description="Helical" evidence="1">
    <location>
        <begin position="6"/>
        <end position="30"/>
    </location>
</feature>
<keyword evidence="3" id="KW-1185">Reference proteome</keyword>
<evidence type="ECO:0000256" key="1">
    <source>
        <dbReference type="SAM" id="Phobius"/>
    </source>
</evidence>
<reference evidence="3" key="1">
    <citation type="journal article" date="2019" name="Int. J. Syst. Evol. Microbiol.">
        <title>The Global Catalogue of Microorganisms (GCM) 10K type strain sequencing project: providing services to taxonomists for standard genome sequencing and annotation.</title>
        <authorList>
            <consortium name="The Broad Institute Genomics Platform"/>
            <consortium name="The Broad Institute Genome Sequencing Center for Infectious Disease"/>
            <person name="Wu L."/>
            <person name="Ma J."/>
        </authorList>
    </citation>
    <scope>NUCLEOTIDE SEQUENCE [LARGE SCALE GENOMIC DNA]</scope>
    <source>
        <strain evidence="3">CECT 7956</strain>
    </source>
</reference>
<name>A0ABV7YUN3_9BACT</name>
<comment type="caution">
    <text evidence="2">The sequence shown here is derived from an EMBL/GenBank/DDBJ whole genome shotgun (WGS) entry which is preliminary data.</text>
</comment>
<dbReference type="RefSeq" id="WP_379837743.1">
    <property type="nucleotide sequence ID" value="NZ_JBHRYQ010000001.1"/>
</dbReference>
<dbReference type="EMBL" id="JBHRYQ010000001">
    <property type="protein sequence ID" value="MFC3811068.1"/>
    <property type="molecule type" value="Genomic_DNA"/>
</dbReference>
<evidence type="ECO:0008006" key="4">
    <source>
        <dbReference type="Google" id="ProtNLM"/>
    </source>
</evidence>
<keyword evidence="1" id="KW-0812">Transmembrane</keyword>
<feature type="transmembrane region" description="Helical" evidence="1">
    <location>
        <begin position="517"/>
        <end position="533"/>
    </location>
</feature>
<keyword evidence="1" id="KW-0472">Membrane</keyword>
<organism evidence="2 3">
    <name type="scientific">Lacihabitans lacunae</name>
    <dbReference type="NCBI Taxonomy" id="1028214"/>
    <lineage>
        <taxon>Bacteria</taxon>
        <taxon>Pseudomonadati</taxon>
        <taxon>Bacteroidota</taxon>
        <taxon>Cytophagia</taxon>
        <taxon>Cytophagales</taxon>
        <taxon>Leadbetterellaceae</taxon>
        <taxon>Lacihabitans</taxon>
    </lineage>
</organism>
<gene>
    <name evidence="2" type="ORF">ACFOOI_10415</name>
</gene>
<dbReference type="Proteomes" id="UP001595616">
    <property type="component" value="Unassembled WGS sequence"/>
</dbReference>
<accession>A0ABV7YUN3</accession>
<feature type="transmembrane region" description="Helical" evidence="1">
    <location>
        <begin position="42"/>
        <end position="63"/>
    </location>
</feature>
<keyword evidence="1" id="KW-1133">Transmembrane helix</keyword>